<reference evidence="2 3" key="1">
    <citation type="journal article" date="2013" name="Curr. Biol.">
        <title>The Genome of the Foraminiferan Reticulomyxa filosa.</title>
        <authorList>
            <person name="Glockner G."/>
            <person name="Hulsmann N."/>
            <person name="Schleicher M."/>
            <person name="Noegel A.A."/>
            <person name="Eichinger L."/>
            <person name="Gallinger C."/>
            <person name="Pawlowski J."/>
            <person name="Sierra R."/>
            <person name="Euteneuer U."/>
            <person name="Pillet L."/>
            <person name="Moustafa A."/>
            <person name="Platzer M."/>
            <person name="Groth M."/>
            <person name="Szafranski K."/>
            <person name="Schliwa M."/>
        </authorList>
    </citation>
    <scope>NUCLEOTIDE SEQUENCE [LARGE SCALE GENOMIC DNA]</scope>
</reference>
<comment type="caution">
    <text evidence="2">The sequence shown here is derived from an EMBL/GenBank/DDBJ whole genome shotgun (WGS) entry which is preliminary data.</text>
</comment>
<protein>
    <submittedName>
        <fullName evidence="2">Uncharacterized protein</fullName>
    </submittedName>
</protein>
<proteinExistence type="predicted"/>
<dbReference type="OrthoDB" id="20684at2759"/>
<dbReference type="SUPFAM" id="SSF117281">
    <property type="entry name" value="Kelch motif"/>
    <property type="match status" value="1"/>
</dbReference>
<sequence length="140" mass="16229">MPICVCVNNDILFFGGCCYNHHKNIISSGVFKYSIRENEWTICYNTLPSPLGSCFAVLNEDNTYVHIIGGCNEEMDPVSTHMRIQVNEWLTKGILKNATDLYFEEEEKQKNETEMYNISNIFSFVFFFLIVLYSSTKKVH</sequence>
<keyword evidence="1" id="KW-1133">Transmembrane helix</keyword>
<dbReference type="AlphaFoldDB" id="X6M244"/>
<dbReference type="InterPro" id="IPR015915">
    <property type="entry name" value="Kelch-typ_b-propeller"/>
</dbReference>
<name>X6M244_RETFI</name>
<keyword evidence="1" id="KW-0472">Membrane</keyword>
<dbReference type="Gene3D" id="2.120.10.80">
    <property type="entry name" value="Kelch-type beta propeller"/>
    <property type="match status" value="1"/>
</dbReference>
<keyword evidence="3" id="KW-1185">Reference proteome</keyword>
<evidence type="ECO:0000313" key="2">
    <source>
        <dbReference type="EMBL" id="ETO07666.1"/>
    </source>
</evidence>
<gene>
    <name evidence="2" type="ORF">RFI_29724</name>
</gene>
<organism evidence="2 3">
    <name type="scientific">Reticulomyxa filosa</name>
    <dbReference type="NCBI Taxonomy" id="46433"/>
    <lineage>
        <taxon>Eukaryota</taxon>
        <taxon>Sar</taxon>
        <taxon>Rhizaria</taxon>
        <taxon>Retaria</taxon>
        <taxon>Foraminifera</taxon>
        <taxon>Monothalamids</taxon>
        <taxon>Reticulomyxidae</taxon>
        <taxon>Reticulomyxa</taxon>
    </lineage>
</organism>
<evidence type="ECO:0000256" key="1">
    <source>
        <dbReference type="SAM" id="Phobius"/>
    </source>
</evidence>
<dbReference type="Pfam" id="PF01344">
    <property type="entry name" value="Kelch_1"/>
    <property type="match status" value="1"/>
</dbReference>
<keyword evidence="1" id="KW-0812">Transmembrane</keyword>
<evidence type="ECO:0000313" key="3">
    <source>
        <dbReference type="Proteomes" id="UP000023152"/>
    </source>
</evidence>
<dbReference type="Proteomes" id="UP000023152">
    <property type="component" value="Unassembled WGS sequence"/>
</dbReference>
<dbReference type="InterPro" id="IPR006652">
    <property type="entry name" value="Kelch_1"/>
</dbReference>
<feature type="transmembrane region" description="Helical" evidence="1">
    <location>
        <begin position="115"/>
        <end position="134"/>
    </location>
</feature>
<dbReference type="EMBL" id="ASPP01025884">
    <property type="protein sequence ID" value="ETO07666.1"/>
    <property type="molecule type" value="Genomic_DNA"/>
</dbReference>
<accession>X6M244</accession>